<protein>
    <submittedName>
        <fullName evidence="1">Uncharacterized protein</fullName>
    </submittedName>
</protein>
<dbReference type="HOGENOM" id="CLU_3041537_0_0_5"/>
<proteinExistence type="predicted"/>
<dbReference type="EMBL" id="AAPV01000002">
    <property type="protein sequence ID" value="EAS84122.1"/>
    <property type="molecule type" value="Genomic_DNA"/>
</dbReference>
<accession>Q1UZR9</accession>
<dbReference type="Proteomes" id="UP000005306">
    <property type="component" value="Unassembled WGS sequence"/>
</dbReference>
<gene>
    <name evidence="1" type="ORF">PU1002_00330</name>
</gene>
<name>Q1UZR9_PELU1</name>
<sequence length="54" mass="5977">MKKRLSGCSECGDDTAILTQVSSGPEVILLCTDCYNLKHSNETQNHIGYEEEKS</sequence>
<comment type="caution">
    <text evidence="1">The sequence shown here is derived from an EMBL/GenBank/DDBJ whole genome shotgun (WGS) entry which is preliminary data.</text>
</comment>
<dbReference type="AlphaFoldDB" id="Q1UZR9"/>
<reference evidence="1 2" key="1">
    <citation type="submission" date="2006-04" db="EMBL/GenBank/DDBJ databases">
        <authorList>
            <person name="Giovannoni S.J."/>
            <person name="Cho J.-C."/>
            <person name="Ferriera S."/>
            <person name="Johnson J."/>
            <person name="Kravitz S."/>
            <person name="Halpern A."/>
            <person name="Remington K."/>
            <person name="Beeson K."/>
            <person name="Tran B."/>
            <person name="Rogers Y.-H."/>
            <person name="Friedman R."/>
            <person name="Venter J.C."/>
        </authorList>
    </citation>
    <scope>NUCLEOTIDE SEQUENCE [LARGE SCALE GENOMIC DNA]</scope>
    <source>
        <strain evidence="1 2">HTCC1002</strain>
    </source>
</reference>
<dbReference type="RefSeq" id="WP_006996709.1">
    <property type="nucleotide sequence ID" value="NZ_CH724130.1"/>
</dbReference>
<evidence type="ECO:0000313" key="2">
    <source>
        <dbReference type="Proteomes" id="UP000005306"/>
    </source>
</evidence>
<organism evidence="1 2">
    <name type="scientific">Pelagibacter ubique (strain HTCC1002)</name>
    <dbReference type="NCBI Taxonomy" id="314261"/>
    <lineage>
        <taxon>Bacteria</taxon>
        <taxon>Pseudomonadati</taxon>
        <taxon>Pseudomonadota</taxon>
        <taxon>Alphaproteobacteria</taxon>
        <taxon>Candidatus Pelagibacterales</taxon>
        <taxon>Candidatus Pelagibacteraceae</taxon>
        <taxon>Candidatus Pelagibacter</taxon>
    </lineage>
</organism>
<evidence type="ECO:0000313" key="1">
    <source>
        <dbReference type="EMBL" id="EAS84122.1"/>
    </source>
</evidence>